<dbReference type="Pfam" id="PF00563">
    <property type="entry name" value="EAL"/>
    <property type="match status" value="1"/>
</dbReference>
<dbReference type="Gene3D" id="3.20.20.450">
    <property type="entry name" value="EAL domain"/>
    <property type="match status" value="1"/>
</dbReference>
<dbReference type="GO" id="GO:0071111">
    <property type="term" value="F:cyclic-guanylate-specific phosphodiesterase activity"/>
    <property type="evidence" value="ECO:0007669"/>
    <property type="project" value="InterPro"/>
</dbReference>
<accession>A0A449BE86</accession>
<dbReference type="AlphaFoldDB" id="A0A449BE86"/>
<dbReference type="PANTHER" id="PTHR33121:SF79">
    <property type="entry name" value="CYCLIC DI-GMP PHOSPHODIESTERASE PDED-RELATED"/>
    <property type="match status" value="1"/>
</dbReference>
<dbReference type="Gene3D" id="3.30.70.270">
    <property type="match status" value="1"/>
</dbReference>
<proteinExistence type="predicted"/>
<keyword evidence="4" id="KW-1185">Reference proteome</keyword>
<organism evidence="3 4">
    <name type="scientific">Haploplasma axanthum</name>
    <name type="common">Acholeplasma axanthum</name>
    <dbReference type="NCBI Taxonomy" id="29552"/>
    <lineage>
        <taxon>Bacteria</taxon>
        <taxon>Bacillati</taxon>
        <taxon>Mycoplasmatota</taxon>
        <taxon>Mollicutes</taxon>
        <taxon>Acholeplasmatales</taxon>
        <taxon>Acholeplasmataceae</taxon>
        <taxon>Haploplasma</taxon>
    </lineage>
</organism>
<dbReference type="STRING" id="1278311.GCA_000428705_01539"/>
<gene>
    <name evidence="3" type="primary">cph2_2</name>
    <name evidence="3" type="ORF">NCTC10138_00997</name>
</gene>
<name>A0A449BE86_HAPAX</name>
<keyword evidence="1" id="KW-0812">Transmembrane</keyword>
<dbReference type="InterPro" id="IPR043128">
    <property type="entry name" value="Rev_trsase/Diguanyl_cyclase"/>
</dbReference>
<dbReference type="EMBL" id="LR215048">
    <property type="protein sequence ID" value="VEU80620.1"/>
    <property type="molecule type" value="Genomic_DNA"/>
</dbReference>
<keyword evidence="1" id="KW-0472">Membrane</keyword>
<dbReference type="PROSITE" id="PS50883">
    <property type="entry name" value="EAL"/>
    <property type="match status" value="1"/>
</dbReference>
<dbReference type="InterPro" id="IPR035919">
    <property type="entry name" value="EAL_sf"/>
</dbReference>
<evidence type="ECO:0000313" key="4">
    <source>
        <dbReference type="Proteomes" id="UP000289841"/>
    </source>
</evidence>
<reference evidence="3 4" key="1">
    <citation type="submission" date="2019-01" db="EMBL/GenBank/DDBJ databases">
        <authorList>
            <consortium name="Pathogen Informatics"/>
        </authorList>
    </citation>
    <scope>NUCLEOTIDE SEQUENCE [LARGE SCALE GENOMIC DNA]</scope>
    <source>
        <strain evidence="3 4">NCTC10138</strain>
    </source>
</reference>
<dbReference type="InterPro" id="IPR001633">
    <property type="entry name" value="EAL_dom"/>
</dbReference>
<dbReference type="InterPro" id="IPR050706">
    <property type="entry name" value="Cyclic-di-GMP_PDE-like"/>
</dbReference>
<dbReference type="KEGG" id="aaxa:NCTC10138_00997"/>
<keyword evidence="1" id="KW-1133">Transmembrane helix</keyword>
<dbReference type="OrthoDB" id="384273at2"/>
<feature type="transmembrane region" description="Helical" evidence="1">
    <location>
        <begin position="12"/>
        <end position="29"/>
    </location>
</feature>
<dbReference type="Proteomes" id="UP000289841">
    <property type="component" value="Chromosome"/>
</dbReference>
<protein>
    <submittedName>
        <fullName evidence="3">Bacteriophytochrome cph2</fullName>
    </submittedName>
</protein>
<dbReference type="CDD" id="cd01948">
    <property type="entry name" value="EAL"/>
    <property type="match status" value="1"/>
</dbReference>
<evidence type="ECO:0000313" key="3">
    <source>
        <dbReference type="EMBL" id="VEU80620.1"/>
    </source>
</evidence>
<evidence type="ECO:0000259" key="2">
    <source>
        <dbReference type="PROSITE" id="PS50883"/>
    </source>
</evidence>
<feature type="domain" description="EAL" evidence="2">
    <location>
        <begin position="512"/>
        <end position="763"/>
    </location>
</feature>
<dbReference type="SUPFAM" id="SSF141868">
    <property type="entry name" value="EAL domain-like"/>
    <property type="match status" value="1"/>
</dbReference>
<evidence type="ECO:0000256" key="1">
    <source>
        <dbReference type="SAM" id="Phobius"/>
    </source>
</evidence>
<sequence>MKKFNQNIIQNIYVLLLITVLTLFFFIFIRKSINEDARIMAQNNNNGVATLLNKTFETDYELFVNNGFKNENIFDLTEQNLIIDVDTLKQWQITSLDKIISNSDDSLKKVVFYKENQLGVKLINEYEYLFNDNSNIDYLIIDQQGIIKYSTNNKYQGKIQNNIKPVRWLDDNLSRNSYSSIKSNDMFISYMKIDNGFILFQLANSRVFINQNQNLVYAIIIFMFLMIFIVVTYYLILKKNFNERVKKLDQLVFSKYDYFYIAVLNLKGKIIRTNTMFKDEFLKDKKFETIFELDKFNIKDSNDLKDNSKIYFRLNNKRFSFKIFRKENTYSVVGEVYNEQLEKYQKLAYSNSISGVGNLFAFTEYVNNTKNDKESTYVIVDIKDFNKIMQFKGYSASVKIIKKITDIFDQNKKEGIKLFHVKIDTFILVIDGHIDERWVTRRIKKYESISLNENETVMLEYKTGIVHSTYVVGSDGEKIYDTLLITLTRAKKSSIYDIITYDDNLKLFLTNREIMLKDLNNALVNDEFIIFLQPKLDLRDKRIKSFEALLRWNNPKYLKRSPEEYITLAEESDLIVKIGDIVIEKTFEILKDYKNKNINIAINISPKQIIEQGFVNKLILAARKNEIEPSQISIEVTETILVETFDIVIEKIKSLKKAGFSIHLDDFGTGYSSLKYLKDLPIDVIKIDKQFIKDMSDDLKSEAIVKTMIQLTHELGLTVVAEGIENKQELEKLKILGCDYIQGYLISKPVIAKEALLKYNKTIKF</sequence>
<dbReference type="PANTHER" id="PTHR33121">
    <property type="entry name" value="CYCLIC DI-GMP PHOSPHODIESTERASE PDEF"/>
    <property type="match status" value="1"/>
</dbReference>
<feature type="transmembrane region" description="Helical" evidence="1">
    <location>
        <begin position="215"/>
        <end position="237"/>
    </location>
</feature>
<dbReference type="RefSeq" id="WP_052590017.1">
    <property type="nucleotide sequence ID" value="NZ_LR215048.1"/>
</dbReference>
<dbReference type="SMART" id="SM00052">
    <property type="entry name" value="EAL"/>
    <property type="match status" value="1"/>
</dbReference>